<proteinExistence type="predicted"/>
<reference evidence="2 3" key="1">
    <citation type="submission" date="2024-03" db="EMBL/GenBank/DDBJ databases">
        <title>Novel species of the genus Variovorax.</title>
        <authorList>
            <person name="Liu Q."/>
            <person name="Xin Y.-H."/>
        </authorList>
    </citation>
    <scope>NUCLEOTIDE SEQUENCE [LARGE SCALE GENOMIC DNA]</scope>
    <source>
        <strain evidence="2 3">KACC 18899</strain>
    </source>
</reference>
<gene>
    <name evidence="2" type="ORF">WKW77_32995</name>
</gene>
<dbReference type="Proteomes" id="UP001365846">
    <property type="component" value="Unassembled WGS sequence"/>
</dbReference>
<comment type="caution">
    <text evidence="2">The sequence shown here is derived from an EMBL/GenBank/DDBJ whole genome shotgun (WGS) entry which is preliminary data.</text>
</comment>
<evidence type="ECO:0000313" key="3">
    <source>
        <dbReference type="Proteomes" id="UP001365846"/>
    </source>
</evidence>
<keyword evidence="3" id="KW-1185">Reference proteome</keyword>
<feature type="chain" id="PRO_5045452565" evidence="1">
    <location>
        <begin position="22"/>
        <end position="155"/>
    </location>
</feature>
<dbReference type="RefSeq" id="WP_340361112.1">
    <property type="nucleotide sequence ID" value="NZ_JBBKZU010000026.1"/>
</dbReference>
<dbReference type="PROSITE" id="PS51257">
    <property type="entry name" value="PROKAR_LIPOPROTEIN"/>
    <property type="match status" value="1"/>
</dbReference>
<protein>
    <submittedName>
        <fullName evidence="2">Uncharacterized protein</fullName>
    </submittedName>
</protein>
<dbReference type="EMBL" id="JBBKZU010000026">
    <property type="protein sequence ID" value="MEJ8815918.1"/>
    <property type="molecule type" value="Genomic_DNA"/>
</dbReference>
<sequence>MRGALLACVATACLLSGNALAQGATPAAAASGCPATASDMPLESLFGTWEARFEGLPGAAKVQLAKHPDYAGVRGTITRGGGDTPPTTAQLAGDVDEDGYLSLDESVDGRSISGVWLGELQAASCGKEFKGIWRNAADESTRPFVLTKINDNTGK</sequence>
<feature type="signal peptide" evidence="1">
    <location>
        <begin position="1"/>
        <end position="21"/>
    </location>
</feature>
<name>A0ABU8VQH5_9BURK</name>
<keyword evidence="1" id="KW-0732">Signal</keyword>
<evidence type="ECO:0000313" key="2">
    <source>
        <dbReference type="EMBL" id="MEJ8815918.1"/>
    </source>
</evidence>
<organism evidence="2 3">
    <name type="scientific">Variovorax ureilyticus</name>
    <dbReference type="NCBI Taxonomy" id="1836198"/>
    <lineage>
        <taxon>Bacteria</taxon>
        <taxon>Pseudomonadati</taxon>
        <taxon>Pseudomonadota</taxon>
        <taxon>Betaproteobacteria</taxon>
        <taxon>Burkholderiales</taxon>
        <taxon>Comamonadaceae</taxon>
        <taxon>Variovorax</taxon>
    </lineage>
</organism>
<evidence type="ECO:0000256" key="1">
    <source>
        <dbReference type="SAM" id="SignalP"/>
    </source>
</evidence>
<accession>A0ABU8VQH5</accession>